<comment type="caution">
    <text evidence="1">The sequence shown here is derived from an EMBL/GenBank/DDBJ whole genome shotgun (WGS) entry which is preliminary data.</text>
</comment>
<evidence type="ECO:0000313" key="1">
    <source>
        <dbReference type="EMBL" id="KXB61969.1"/>
    </source>
</evidence>
<proteinExistence type="predicted"/>
<evidence type="ECO:0000313" key="2">
    <source>
        <dbReference type="Proteomes" id="UP000070355"/>
    </source>
</evidence>
<dbReference type="PATRIC" id="fig|1379.3.peg.532"/>
<protein>
    <submittedName>
        <fullName evidence="1">Uncharacterized protein</fullName>
    </submittedName>
</protein>
<name>A0A134A2R6_9BACL</name>
<organism evidence="1 2">
    <name type="scientific">Gemella haemolysans</name>
    <dbReference type="NCBI Taxonomy" id="1379"/>
    <lineage>
        <taxon>Bacteria</taxon>
        <taxon>Bacillati</taxon>
        <taxon>Bacillota</taxon>
        <taxon>Bacilli</taxon>
        <taxon>Bacillales</taxon>
        <taxon>Gemellaceae</taxon>
        <taxon>Gemella</taxon>
    </lineage>
</organism>
<gene>
    <name evidence="1" type="ORF">HMPREF3186_00535</name>
</gene>
<dbReference type="EMBL" id="LSDC01000030">
    <property type="protein sequence ID" value="KXB61969.1"/>
    <property type="molecule type" value="Genomic_DNA"/>
</dbReference>
<dbReference type="Proteomes" id="UP000070355">
    <property type="component" value="Unassembled WGS sequence"/>
</dbReference>
<sequence length="45" mass="5708">MKNEHCQHKNIKLKKYFSKDEHLSGFKKYKVRKNDEEHFPRRLKY</sequence>
<dbReference type="AlphaFoldDB" id="A0A134A2R6"/>
<reference evidence="2" key="1">
    <citation type="submission" date="2016-01" db="EMBL/GenBank/DDBJ databases">
        <authorList>
            <person name="Mitreva M."/>
            <person name="Pepin K.H."/>
            <person name="Mihindukulasuriya K.A."/>
            <person name="Fulton R."/>
            <person name="Fronick C."/>
            <person name="O'Laughlin M."/>
            <person name="Miner T."/>
            <person name="Herter B."/>
            <person name="Rosa B.A."/>
            <person name="Cordes M."/>
            <person name="Tomlinson C."/>
            <person name="Wollam A."/>
            <person name="Palsikar V.B."/>
            <person name="Mardis E.R."/>
            <person name="Wilson R.K."/>
        </authorList>
    </citation>
    <scope>NUCLEOTIDE SEQUENCE [LARGE SCALE GENOMIC DNA]</scope>
    <source>
        <strain evidence="2">DNF01167</strain>
    </source>
</reference>
<accession>A0A134A2R6</accession>
<dbReference type="STRING" id="1379.HMPREF3186_00535"/>